<organism evidence="1 2">
    <name type="scientific">Exobacillus caeni</name>
    <dbReference type="NCBI Taxonomy" id="2574798"/>
    <lineage>
        <taxon>Bacteria</taxon>
        <taxon>Bacillati</taxon>
        <taxon>Bacillota</taxon>
        <taxon>Bacilli</taxon>
        <taxon>Bacillales</taxon>
        <taxon>Guptibacillaceae</taxon>
        <taxon>Exobacillus</taxon>
    </lineage>
</organism>
<sequence>MKQGILFIVLMFLLAGCTDETPQQQDKAAVKDVQTKALEENVVAKSNNTAITKDDLGRDVNYQEDSSVLIALKQELIYREAVAEGIEPDISEGEKYIKEQKEKYEVGDKEAVESHNFWMDQYNLKGEEYWDYLKKQQMKSDVIFQYLKQEIDDYESLEGAELKEAINTFTDENFEEKKDDLILNSKYFAEA</sequence>
<keyword evidence="2" id="KW-1185">Reference proteome</keyword>
<evidence type="ECO:0000313" key="2">
    <source>
        <dbReference type="Proteomes" id="UP000308230"/>
    </source>
</evidence>
<comment type="caution">
    <text evidence="1">The sequence shown here is derived from an EMBL/GenBank/DDBJ whole genome shotgun (WGS) entry which is preliminary data.</text>
</comment>
<name>A0A5R9EW92_9BACL</name>
<reference evidence="1 2" key="1">
    <citation type="submission" date="2019-04" db="EMBL/GenBank/DDBJ databases">
        <title>Bacillus caeni sp. nov., a bacterium isolated from mangrove sediment.</title>
        <authorList>
            <person name="Huang H."/>
            <person name="Mo K."/>
            <person name="Hu Y."/>
        </authorList>
    </citation>
    <scope>NUCLEOTIDE SEQUENCE [LARGE SCALE GENOMIC DNA]</scope>
    <source>
        <strain evidence="1 2">HB172195</strain>
    </source>
</reference>
<dbReference type="RefSeq" id="WP_138129527.1">
    <property type="nucleotide sequence ID" value="NZ_SWLG01000030.1"/>
</dbReference>
<gene>
    <name evidence="1" type="ORF">FCL54_22380</name>
</gene>
<dbReference type="Proteomes" id="UP000308230">
    <property type="component" value="Unassembled WGS sequence"/>
</dbReference>
<proteinExistence type="predicted"/>
<evidence type="ECO:0000313" key="1">
    <source>
        <dbReference type="EMBL" id="TLS35071.1"/>
    </source>
</evidence>
<dbReference type="PROSITE" id="PS51257">
    <property type="entry name" value="PROKAR_LIPOPROTEIN"/>
    <property type="match status" value="1"/>
</dbReference>
<protein>
    <submittedName>
        <fullName evidence="1">DUF3053 domain-containing protein</fullName>
    </submittedName>
</protein>
<accession>A0A5R9EW92</accession>
<dbReference type="AlphaFoldDB" id="A0A5R9EW92"/>
<dbReference type="EMBL" id="SWLG01000030">
    <property type="protein sequence ID" value="TLS35071.1"/>
    <property type="molecule type" value="Genomic_DNA"/>
</dbReference>